<feature type="region of interest" description="Disordered" evidence="1">
    <location>
        <begin position="427"/>
        <end position="534"/>
    </location>
</feature>
<dbReference type="WBParaSite" id="EgrG_000682800">
    <property type="protein sequence ID" value="EgrG_000682800"/>
    <property type="gene ID" value="EgrG_000682800"/>
</dbReference>
<dbReference type="Pfam" id="PF08477">
    <property type="entry name" value="Roc"/>
    <property type="match status" value="1"/>
</dbReference>
<evidence type="ECO:0000313" key="3">
    <source>
        <dbReference type="Proteomes" id="UP000492820"/>
    </source>
</evidence>
<dbReference type="GO" id="GO:0005525">
    <property type="term" value="F:GTP binding"/>
    <property type="evidence" value="ECO:0007669"/>
    <property type="project" value="InterPro"/>
</dbReference>
<evidence type="ECO:0000313" key="2">
    <source>
        <dbReference type="EMBL" id="CDS22841.1"/>
    </source>
</evidence>
<sequence>MSILKKIFSRDSLPNGNLSTNEGFYFLKPELQEKLSCGVKYNLKLVIRGERKSGKSALLSRLKGEAFNSNYAPTDEIKVANILWNYQPTNDAVKVDVWDVVDKGRQREVKHGATASAYVSLLTKKSQTTTAMASLDSTFIDVYKGVNCVILMFDMTSKWTFEYVRRELPKVPHSVPVLVVGNFRDAVAADETNREITETEVRTFIRRVLNMRQSFASDSDAPESCKQYTCAPIRYCETSMKNGFGLMYIHRFLNIPFLHLQCAYLLQTLALNRQAFSTISQQLDMAEENREAICSYEKFTRWLEGVRGPTSSSSSVVIGEMGKATLQPGSNKAATGRVDASPKGKPSPVKPKRKSINGPPLPTSGAEDSAFGEFIQKADSPSTSSSSPTNGLNVNMQPVDSYLNAVPVVAEFQEDIDPDDAVVGSAAGGFNGVGGSLRPLADSVDDDLVDEDDDDLMNEDDDDDEEHLGPALGLASFSNEAVEDGRSSTKARNGLQVDQVPTFQPPSPSSSSPSTSPPSSTHPPNIVPPMSRTALHDPSVDLVTSEERNAFERFLDDM</sequence>
<dbReference type="InterPro" id="IPR040385">
    <property type="entry name" value="RABL6"/>
</dbReference>
<dbReference type="OrthoDB" id="207081at2759"/>
<evidence type="ECO:0000256" key="1">
    <source>
        <dbReference type="SAM" id="MobiDB-lite"/>
    </source>
</evidence>
<feature type="compositionally biased region" description="Low complexity" evidence="1">
    <location>
        <begin position="509"/>
        <end position="524"/>
    </location>
</feature>
<dbReference type="GO" id="GO:0005634">
    <property type="term" value="C:nucleus"/>
    <property type="evidence" value="ECO:0007669"/>
    <property type="project" value="TreeGrafter"/>
</dbReference>
<proteinExistence type="predicted"/>
<dbReference type="InterPro" id="IPR027417">
    <property type="entry name" value="P-loop_NTPase"/>
</dbReference>
<dbReference type="SMART" id="SM00175">
    <property type="entry name" value="RAB"/>
    <property type="match status" value="1"/>
</dbReference>
<dbReference type="PANTHER" id="PTHR14932">
    <property type="entry name" value="RAS GTPASE-RELATED"/>
    <property type="match status" value="1"/>
</dbReference>
<dbReference type="PROSITE" id="PS51419">
    <property type="entry name" value="RAB"/>
    <property type="match status" value="1"/>
</dbReference>
<accession>A0A068WYV0</accession>
<feature type="region of interest" description="Disordered" evidence="1">
    <location>
        <begin position="322"/>
        <end position="368"/>
    </location>
</feature>
<gene>
    <name evidence="2" type="ORF">EgrG_000682800</name>
</gene>
<dbReference type="AlphaFoldDB" id="A0A068WYV0"/>
<reference evidence="2" key="2">
    <citation type="submission" date="2014-06" db="EMBL/GenBank/DDBJ databases">
        <authorList>
            <person name="Aslett M."/>
        </authorList>
    </citation>
    <scope>NUCLEOTIDE SEQUENCE</scope>
</reference>
<feature type="compositionally biased region" description="Acidic residues" evidence="1">
    <location>
        <begin position="443"/>
        <end position="466"/>
    </location>
</feature>
<evidence type="ECO:0000313" key="4">
    <source>
        <dbReference type="WBParaSite" id="EgrG_000682800"/>
    </source>
</evidence>
<dbReference type="EMBL" id="LK028588">
    <property type="protein sequence ID" value="CDS22841.1"/>
    <property type="molecule type" value="Genomic_DNA"/>
</dbReference>
<reference evidence="4" key="3">
    <citation type="submission" date="2020-10" db="UniProtKB">
        <authorList>
            <consortium name="WormBaseParasite"/>
        </authorList>
    </citation>
    <scope>IDENTIFICATION</scope>
</reference>
<dbReference type="PANTHER" id="PTHR14932:SF1">
    <property type="entry name" value="RAB-LIKE PROTEIN 6"/>
    <property type="match status" value="1"/>
</dbReference>
<dbReference type="Proteomes" id="UP000492820">
    <property type="component" value="Unassembled WGS sequence"/>
</dbReference>
<organism evidence="2">
    <name type="scientific">Echinococcus granulosus</name>
    <name type="common">Hydatid tapeworm</name>
    <dbReference type="NCBI Taxonomy" id="6210"/>
    <lineage>
        <taxon>Eukaryota</taxon>
        <taxon>Metazoa</taxon>
        <taxon>Spiralia</taxon>
        <taxon>Lophotrochozoa</taxon>
        <taxon>Platyhelminthes</taxon>
        <taxon>Cestoda</taxon>
        <taxon>Eucestoda</taxon>
        <taxon>Cyclophyllidea</taxon>
        <taxon>Taeniidae</taxon>
        <taxon>Echinococcus</taxon>
        <taxon>Echinococcus granulosus group</taxon>
    </lineage>
</organism>
<protein>
    <submittedName>
        <fullName evidence="2 4">GTP binding protein Parf</fullName>
    </submittedName>
</protein>
<dbReference type="GO" id="GO:0005829">
    <property type="term" value="C:cytosol"/>
    <property type="evidence" value="ECO:0007669"/>
    <property type="project" value="TreeGrafter"/>
</dbReference>
<dbReference type="Gene3D" id="3.40.50.300">
    <property type="entry name" value="P-loop containing nucleotide triphosphate hydrolases"/>
    <property type="match status" value="1"/>
</dbReference>
<reference evidence="2 3" key="1">
    <citation type="journal article" date="2013" name="Nature">
        <title>The genomes of four tapeworm species reveal adaptations to parasitism.</title>
        <authorList>
            <person name="Tsai I.J."/>
            <person name="Zarowiecki M."/>
            <person name="Holroyd N."/>
            <person name="Garciarrubio A."/>
            <person name="Sanchez-Flores A."/>
            <person name="Brooks K.L."/>
            <person name="Tracey A."/>
            <person name="Bobes R.J."/>
            <person name="Fragoso G."/>
            <person name="Sciutto E."/>
            <person name="Aslett M."/>
            <person name="Beasley H."/>
            <person name="Bennett H.M."/>
            <person name="Cai J."/>
            <person name="Camicia F."/>
            <person name="Clark R."/>
            <person name="Cucher M."/>
            <person name="De Silva N."/>
            <person name="Day T.A."/>
            <person name="Deplazes P."/>
            <person name="Estrada K."/>
            <person name="Fernandez C."/>
            <person name="Holland P.W."/>
            <person name="Hou J."/>
            <person name="Hu S."/>
            <person name="Huckvale T."/>
            <person name="Hung S.S."/>
            <person name="Kamenetzky L."/>
            <person name="Keane J.A."/>
            <person name="Kiss F."/>
            <person name="Koziol U."/>
            <person name="Lambert O."/>
            <person name="Liu K."/>
            <person name="Luo X."/>
            <person name="Luo Y."/>
            <person name="Macchiaroli N."/>
            <person name="Nichol S."/>
            <person name="Paps J."/>
            <person name="Parkinson J."/>
            <person name="Pouchkina-Stantcheva N."/>
            <person name="Riddiford N."/>
            <person name="Rosenzvit M."/>
            <person name="Salinas G."/>
            <person name="Wasmuth J.D."/>
            <person name="Zamanian M."/>
            <person name="Zheng Y."/>
            <person name="Cai X."/>
            <person name="Soberon X."/>
            <person name="Olson P.D."/>
            <person name="Laclette J.P."/>
            <person name="Brehm K."/>
            <person name="Berriman M."/>
            <person name="Garciarrubio A."/>
            <person name="Bobes R.J."/>
            <person name="Fragoso G."/>
            <person name="Sanchez-Flores A."/>
            <person name="Estrada K."/>
            <person name="Cevallos M.A."/>
            <person name="Morett E."/>
            <person name="Gonzalez V."/>
            <person name="Portillo T."/>
            <person name="Ochoa-Leyva A."/>
            <person name="Jose M.V."/>
            <person name="Sciutto E."/>
            <person name="Landa A."/>
            <person name="Jimenez L."/>
            <person name="Valdes V."/>
            <person name="Carrero J.C."/>
            <person name="Larralde C."/>
            <person name="Morales-Montor J."/>
            <person name="Limon-Lason J."/>
            <person name="Soberon X."/>
            <person name="Laclette J.P."/>
        </authorList>
    </citation>
    <scope>NUCLEOTIDE SEQUENCE [LARGE SCALE GENOMIC DNA]</scope>
</reference>
<dbReference type="SUPFAM" id="SSF52540">
    <property type="entry name" value="P-loop containing nucleoside triphosphate hydrolases"/>
    <property type="match status" value="1"/>
</dbReference>
<name>A0A068WYV0_ECHGR</name>